<reference evidence="1" key="1">
    <citation type="submission" date="2021-06" db="EMBL/GenBank/DDBJ databases">
        <authorList>
            <person name="Kallberg Y."/>
            <person name="Tangrot J."/>
            <person name="Rosling A."/>
        </authorList>
    </citation>
    <scope>NUCLEOTIDE SEQUENCE</scope>
    <source>
        <strain evidence="1">MA461A</strain>
    </source>
</reference>
<gene>
    <name evidence="1" type="ORF">RPERSI_LOCUS23596</name>
</gene>
<comment type="caution">
    <text evidence="1">The sequence shown here is derived from an EMBL/GenBank/DDBJ whole genome shotgun (WGS) entry which is preliminary data.</text>
</comment>
<keyword evidence="2" id="KW-1185">Reference proteome</keyword>
<name>A0ACA9RWX6_9GLOM</name>
<accession>A0ACA9RWX6</accession>
<feature type="non-terminal residue" evidence="1">
    <location>
        <position position="217"/>
    </location>
</feature>
<sequence>QKRILDLVDQVDVEEPEALDVAGVRKMILKLEKAITKNQELRVKFSDDPTKFMESEADLDEGIKHLLTLTEVPDLYSQVVQMGAIPSIVSLLSHENTDIAIDVVELLNELTDEDVVAENDEDAMKVFIDSLLENQILELLIQNLSRLNEEESNDKQGIFNTLGIIENFTSFDPTLSEKLVQDTNILQWILTRIKVKSFDSNKQYCSEILAILLQSSR</sequence>
<feature type="non-terminal residue" evidence="1">
    <location>
        <position position="1"/>
    </location>
</feature>
<proteinExistence type="predicted"/>
<evidence type="ECO:0000313" key="2">
    <source>
        <dbReference type="Proteomes" id="UP000789920"/>
    </source>
</evidence>
<dbReference type="Proteomes" id="UP000789920">
    <property type="component" value="Unassembled WGS sequence"/>
</dbReference>
<organism evidence="1 2">
    <name type="scientific">Racocetra persica</name>
    <dbReference type="NCBI Taxonomy" id="160502"/>
    <lineage>
        <taxon>Eukaryota</taxon>
        <taxon>Fungi</taxon>
        <taxon>Fungi incertae sedis</taxon>
        <taxon>Mucoromycota</taxon>
        <taxon>Glomeromycotina</taxon>
        <taxon>Glomeromycetes</taxon>
        <taxon>Diversisporales</taxon>
        <taxon>Gigasporaceae</taxon>
        <taxon>Racocetra</taxon>
    </lineage>
</organism>
<dbReference type="EMBL" id="CAJVQC010074016">
    <property type="protein sequence ID" value="CAG8812724.1"/>
    <property type="molecule type" value="Genomic_DNA"/>
</dbReference>
<evidence type="ECO:0000313" key="1">
    <source>
        <dbReference type="EMBL" id="CAG8812724.1"/>
    </source>
</evidence>
<protein>
    <submittedName>
        <fullName evidence="1">18002_t:CDS:1</fullName>
    </submittedName>
</protein>